<gene>
    <name evidence="2" type="ORF">GSB_150069</name>
</gene>
<feature type="non-terminal residue" evidence="2">
    <location>
        <position position="1"/>
    </location>
</feature>
<dbReference type="Proteomes" id="UP000018040">
    <property type="component" value="Unassembled WGS sequence"/>
</dbReference>
<reference evidence="2 3" key="2">
    <citation type="journal article" date="2013" name="Genome Biol. Evol.">
        <title>Genome sequencing of Giardia lamblia genotypes A2 and B isolates (DH and GS) and comparative analysis with the genomes of genotypes A1 and E (WB and Pig).</title>
        <authorList>
            <person name="Adam R.D."/>
            <person name="Dahlstrom E.W."/>
            <person name="Martens C.A."/>
            <person name="Bruno D.P."/>
            <person name="Barbian K.D."/>
            <person name="Ricklefs S.M."/>
            <person name="Hernandez M.M."/>
            <person name="Narla N.P."/>
            <person name="Patel R.B."/>
            <person name="Porcella S.F."/>
            <person name="Nash T.E."/>
        </authorList>
    </citation>
    <scope>NUCLEOTIDE SEQUENCE [LARGE SCALE GENOMIC DNA]</scope>
    <source>
        <strain evidence="2 3">GS</strain>
    </source>
</reference>
<keyword evidence="2" id="KW-0808">Transferase</keyword>
<proteinExistence type="predicted"/>
<dbReference type="EMBL" id="AHHH01000004">
    <property type="protein sequence ID" value="ESU45602.1"/>
    <property type="molecule type" value="Genomic_DNA"/>
</dbReference>
<protein>
    <submittedName>
        <fullName evidence="2">Dihydrolipoamide acyltransferase</fullName>
    </submittedName>
</protein>
<dbReference type="GO" id="GO:0016746">
    <property type="term" value="F:acyltransferase activity"/>
    <property type="evidence" value="ECO:0007669"/>
    <property type="project" value="UniProtKB-KW"/>
</dbReference>
<evidence type="ECO:0000256" key="1">
    <source>
        <dbReference type="SAM" id="MobiDB-lite"/>
    </source>
</evidence>
<reference evidence="3" key="1">
    <citation type="submission" date="2012-02" db="EMBL/GenBank/DDBJ databases">
        <title>Genome sequencing of Giardia lamblia Genotypes A2 and B isolates (DH and GS) and comparative analysis with the genomes of Genotypes A1 and E (WB and Pig).</title>
        <authorList>
            <person name="Adam R."/>
            <person name="Dahlstrom E."/>
            <person name="Martens C."/>
            <person name="Bruno D."/>
            <person name="Barbian K."/>
            <person name="Porcella S.F."/>
            <person name="Nash T."/>
        </authorList>
    </citation>
    <scope>NUCLEOTIDE SEQUENCE</scope>
    <source>
        <strain evidence="3">GS</strain>
    </source>
</reference>
<dbReference type="AlphaFoldDB" id="V6U4N4"/>
<accession>V6U4N4</accession>
<organism evidence="2 3">
    <name type="scientific">Giardia intestinalis</name>
    <name type="common">Giardia lamblia</name>
    <dbReference type="NCBI Taxonomy" id="5741"/>
    <lineage>
        <taxon>Eukaryota</taxon>
        <taxon>Metamonada</taxon>
        <taxon>Diplomonadida</taxon>
        <taxon>Hexamitidae</taxon>
        <taxon>Giardiinae</taxon>
        <taxon>Giardia</taxon>
    </lineage>
</organism>
<evidence type="ECO:0000313" key="3">
    <source>
        <dbReference type="Proteomes" id="UP000018040"/>
    </source>
</evidence>
<name>V6U4N4_GIAIN</name>
<evidence type="ECO:0000313" key="2">
    <source>
        <dbReference type="EMBL" id="ESU45602.1"/>
    </source>
</evidence>
<keyword evidence="2" id="KW-0012">Acyltransferase</keyword>
<sequence length="51" mass="5284">VSTRPPCGDHPAGAGHRVRPAVTEAPPKPAEAAIVADLLASLTSARERETR</sequence>
<comment type="caution">
    <text evidence="2">The sequence shown here is derived from an EMBL/GenBank/DDBJ whole genome shotgun (WGS) entry which is preliminary data.</text>
</comment>
<feature type="region of interest" description="Disordered" evidence="1">
    <location>
        <begin position="1"/>
        <end position="27"/>
    </location>
</feature>